<dbReference type="Pfam" id="PF13561">
    <property type="entry name" value="adh_short_C2"/>
    <property type="match status" value="1"/>
</dbReference>
<organism evidence="3">
    <name type="scientific">bioreactor metagenome</name>
    <dbReference type="NCBI Taxonomy" id="1076179"/>
    <lineage>
        <taxon>unclassified sequences</taxon>
        <taxon>metagenomes</taxon>
        <taxon>ecological metagenomes</taxon>
    </lineage>
</organism>
<dbReference type="PROSITE" id="PS00061">
    <property type="entry name" value="ADH_SHORT"/>
    <property type="match status" value="1"/>
</dbReference>
<dbReference type="Gene3D" id="3.10.129.10">
    <property type="entry name" value="Hotdog Thioesterase"/>
    <property type="match status" value="1"/>
</dbReference>
<keyword evidence="2" id="KW-0560">Oxidoreductase</keyword>
<evidence type="ECO:0000313" key="3">
    <source>
        <dbReference type="EMBL" id="MPN01067.1"/>
    </source>
</evidence>
<evidence type="ECO:0000256" key="2">
    <source>
        <dbReference type="ARBA" id="ARBA00023002"/>
    </source>
</evidence>
<dbReference type="GO" id="GO:0016616">
    <property type="term" value="F:oxidoreductase activity, acting on the CH-OH group of donors, NAD or NADP as acceptor"/>
    <property type="evidence" value="ECO:0007669"/>
    <property type="project" value="TreeGrafter"/>
</dbReference>
<protein>
    <recommendedName>
        <fullName evidence="4">3-oxoacyl-[acyl-carrier-protein] reductase FabG</fullName>
    </recommendedName>
</protein>
<dbReference type="Gene3D" id="3.40.50.720">
    <property type="entry name" value="NAD(P)-binding Rossmann-like Domain"/>
    <property type="match status" value="1"/>
</dbReference>
<accession>A0A645EH45</accession>
<dbReference type="FunFam" id="3.40.50.720:FF:000173">
    <property type="entry name" value="3-oxoacyl-[acyl-carrier protein] reductase"/>
    <property type="match status" value="1"/>
</dbReference>
<dbReference type="InterPro" id="IPR036291">
    <property type="entry name" value="NAD(P)-bd_dom_sf"/>
</dbReference>
<dbReference type="SUPFAM" id="SSF51735">
    <property type="entry name" value="NAD(P)-binding Rossmann-fold domains"/>
    <property type="match status" value="1"/>
</dbReference>
<name>A0A645EH45_9ZZZZ</name>
<evidence type="ECO:0000256" key="1">
    <source>
        <dbReference type="ARBA" id="ARBA00006484"/>
    </source>
</evidence>
<dbReference type="InterPro" id="IPR029069">
    <property type="entry name" value="HotDog_dom_sf"/>
</dbReference>
<sequence>MLTASYVSTIIGMLIPGNGALWTSQSIEFIHPVFIGDTITVSAKVKQISKSTRTLVLDIIITNQHKQIVVTGESKVKLLELKNGEGKVTDLDRKLVLITGGSRGIGAEIARKLSREGHTVLINYRCSEVEANRLVAEIQNEGGKAYCFKADVSIMEEVEEMFNLIRQEVGEVQAVIHCAAPDSVLKPFEETDWTDIQKHLDIQVKGAYNCVRSSITNMIKAASGLIIFIGSVAINGVPPMYQTDYVIGKTALASLAKSLANEYGPKGIRVNIVSPGMTQTERIEKMPEKAKMIYRMQTPLRRLGTPGEVADVIAFLLEPGARFITGENIRVCGGAVME</sequence>
<comment type="caution">
    <text evidence="3">The sequence shown here is derived from an EMBL/GenBank/DDBJ whole genome shotgun (WGS) entry which is preliminary data.</text>
</comment>
<dbReference type="InterPro" id="IPR020904">
    <property type="entry name" value="Sc_DH/Rdtase_CS"/>
</dbReference>
<dbReference type="AlphaFoldDB" id="A0A645EH45"/>
<dbReference type="InterPro" id="IPR002347">
    <property type="entry name" value="SDR_fam"/>
</dbReference>
<proteinExistence type="inferred from homology"/>
<gene>
    <name evidence="3" type="ORF">SDC9_148267</name>
</gene>
<dbReference type="PANTHER" id="PTHR42760">
    <property type="entry name" value="SHORT-CHAIN DEHYDROGENASES/REDUCTASES FAMILY MEMBER"/>
    <property type="match status" value="1"/>
</dbReference>
<comment type="similarity">
    <text evidence="1">Belongs to the short-chain dehydrogenases/reductases (SDR) family.</text>
</comment>
<reference evidence="3" key="1">
    <citation type="submission" date="2019-08" db="EMBL/GenBank/DDBJ databases">
        <authorList>
            <person name="Kucharzyk K."/>
            <person name="Murdoch R.W."/>
            <person name="Higgins S."/>
            <person name="Loffler F."/>
        </authorList>
    </citation>
    <scope>NUCLEOTIDE SEQUENCE</scope>
</reference>
<dbReference type="SUPFAM" id="SSF54637">
    <property type="entry name" value="Thioesterase/thiol ester dehydrase-isomerase"/>
    <property type="match status" value="1"/>
</dbReference>
<dbReference type="EMBL" id="VSSQ01047087">
    <property type="protein sequence ID" value="MPN01067.1"/>
    <property type="molecule type" value="Genomic_DNA"/>
</dbReference>
<dbReference type="PRINTS" id="PR00081">
    <property type="entry name" value="GDHRDH"/>
</dbReference>
<evidence type="ECO:0008006" key="4">
    <source>
        <dbReference type="Google" id="ProtNLM"/>
    </source>
</evidence>